<comment type="caution">
    <text evidence="7">The sequence shown here is derived from an EMBL/GenBank/DDBJ whole genome shotgun (WGS) entry which is preliminary data.</text>
</comment>
<accession>A0A3L7A5I5</accession>
<dbReference type="Pfam" id="PF00107">
    <property type="entry name" value="ADH_zinc_N"/>
    <property type="match status" value="1"/>
</dbReference>
<protein>
    <submittedName>
        <fullName evidence="7">Zn-dependent alcohol dehydrogenase</fullName>
    </submittedName>
</protein>
<dbReference type="SUPFAM" id="SSF50129">
    <property type="entry name" value="GroES-like"/>
    <property type="match status" value="1"/>
</dbReference>
<dbReference type="InterPro" id="IPR002328">
    <property type="entry name" value="ADH_Zn_CS"/>
</dbReference>
<dbReference type="PANTHER" id="PTHR43401:SF2">
    <property type="entry name" value="L-THREONINE 3-DEHYDROGENASE"/>
    <property type="match status" value="1"/>
</dbReference>
<dbReference type="InterPro" id="IPR020843">
    <property type="entry name" value="ER"/>
</dbReference>
<evidence type="ECO:0000256" key="1">
    <source>
        <dbReference type="ARBA" id="ARBA00001947"/>
    </source>
</evidence>
<comment type="similarity">
    <text evidence="5">Belongs to the zinc-containing alcohol dehydrogenase family.</text>
</comment>
<dbReference type="GO" id="GO:0008270">
    <property type="term" value="F:zinc ion binding"/>
    <property type="evidence" value="ECO:0007669"/>
    <property type="project" value="InterPro"/>
</dbReference>
<dbReference type="CDD" id="cd08258">
    <property type="entry name" value="Zn_ADH4"/>
    <property type="match status" value="1"/>
</dbReference>
<dbReference type="Gene3D" id="3.90.180.10">
    <property type="entry name" value="Medium-chain alcohol dehydrogenases, catalytic domain"/>
    <property type="match status" value="1"/>
</dbReference>
<evidence type="ECO:0000256" key="3">
    <source>
        <dbReference type="ARBA" id="ARBA00022833"/>
    </source>
</evidence>
<keyword evidence="3 5" id="KW-0862">Zinc</keyword>
<dbReference type="Pfam" id="PF08240">
    <property type="entry name" value="ADH_N"/>
    <property type="match status" value="1"/>
</dbReference>
<comment type="cofactor">
    <cofactor evidence="1 5">
        <name>Zn(2+)</name>
        <dbReference type="ChEBI" id="CHEBI:29105"/>
    </cofactor>
</comment>
<dbReference type="InterPro" id="IPR036291">
    <property type="entry name" value="NAD(P)-bd_dom_sf"/>
</dbReference>
<keyword evidence="2 5" id="KW-0479">Metal-binding</keyword>
<organism evidence="7 8">
    <name type="scientific">Mycetocola tolaasinivorans</name>
    <dbReference type="NCBI Taxonomy" id="76635"/>
    <lineage>
        <taxon>Bacteria</taxon>
        <taxon>Bacillati</taxon>
        <taxon>Actinomycetota</taxon>
        <taxon>Actinomycetes</taxon>
        <taxon>Micrococcales</taxon>
        <taxon>Microbacteriaceae</taxon>
        <taxon>Mycetocola</taxon>
    </lineage>
</organism>
<dbReference type="SMART" id="SM00829">
    <property type="entry name" value="PKS_ER"/>
    <property type="match status" value="1"/>
</dbReference>
<dbReference type="PROSITE" id="PS00059">
    <property type="entry name" value="ADH_ZINC"/>
    <property type="match status" value="1"/>
</dbReference>
<evidence type="ECO:0000313" key="8">
    <source>
        <dbReference type="Proteomes" id="UP000272503"/>
    </source>
</evidence>
<dbReference type="InterPro" id="IPR011032">
    <property type="entry name" value="GroES-like_sf"/>
</dbReference>
<keyword evidence="8" id="KW-1185">Reference proteome</keyword>
<dbReference type="PANTHER" id="PTHR43401">
    <property type="entry name" value="L-THREONINE 3-DEHYDROGENASE"/>
    <property type="match status" value="1"/>
</dbReference>
<dbReference type="GO" id="GO:0016491">
    <property type="term" value="F:oxidoreductase activity"/>
    <property type="evidence" value="ECO:0007669"/>
    <property type="project" value="UniProtKB-KW"/>
</dbReference>
<name>A0A3L7A5I5_9MICO</name>
<dbReference type="InterPro" id="IPR013149">
    <property type="entry name" value="ADH-like_C"/>
</dbReference>
<dbReference type="OrthoDB" id="9797931at2"/>
<evidence type="ECO:0000259" key="6">
    <source>
        <dbReference type="SMART" id="SM00829"/>
    </source>
</evidence>
<evidence type="ECO:0000256" key="4">
    <source>
        <dbReference type="ARBA" id="ARBA00023002"/>
    </source>
</evidence>
<evidence type="ECO:0000256" key="5">
    <source>
        <dbReference type="RuleBase" id="RU361277"/>
    </source>
</evidence>
<evidence type="ECO:0000313" key="7">
    <source>
        <dbReference type="EMBL" id="RLP75593.1"/>
    </source>
</evidence>
<gene>
    <name evidence="7" type="ORF">D9V32_08955</name>
</gene>
<feature type="domain" description="Enoyl reductase (ER)" evidence="6">
    <location>
        <begin position="20"/>
        <end position="354"/>
    </location>
</feature>
<evidence type="ECO:0000256" key="2">
    <source>
        <dbReference type="ARBA" id="ARBA00022723"/>
    </source>
</evidence>
<dbReference type="Gene3D" id="3.40.50.720">
    <property type="entry name" value="NAD(P)-binding Rossmann-like Domain"/>
    <property type="match status" value="1"/>
</dbReference>
<sequence length="367" mass="39268">MTKHERKETPMKALVKYAWEQDAVEIRERPVPTPEAGTVRVRVHTVGVCGSDIHMWHNSQSASSKGTLPVTLGHESAGIIDAIGAGVEGWNIGDRVVCETAASICGECALCLSGRYNLCPHREGYGLKRDGAMAEYLIAEPRVLHRIPAGVSFTTAAMTEPFAVAYNAVVERARVSPGNLVVIQGAGAIGILALQVAILSGAATTVILGTDVDTHRLQIARELGATHVVNISQENPAELIATLHDGFGADLVVDATGVSPALQQSMELVRPGGAIAKVGWGPQPLGFTLDPLVKKAVTLYGCYSHTWSTWENVLRLFGEGKLRTDLVLGGVYPIEEWTEAFSAMQRGDNIKSVLRMPFGLENEEVSA</sequence>
<dbReference type="InterPro" id="IPR013154">
    <property type="entry name" value="ADH-like_N"/>
</dbReference>
<dbReference type="Proteomes" id="UP000272503">
    <property type="component" value="Unassembled WGS sequence"/>
</dbReference>
<reference evidence="7 8" key="1">
    <citation type="submission" date="2018-10" db="EMBL/GenBank/DDBJ databases">
        <authorList>
            <person name="Li J."/>
        </authorList>
    </citation>
    <scope>NUCLEOTIDE SEQUENCE [LARGE SCALE GENOMIC DNA]</scope>
    <source>
        <strain evidence="7 8">IF 016277</strain>
    </source>
</reference>
<dbReference type="AlphaFoldDB" id="A0A3L7A5I5"/>
<dbReference type="InterPro" id="IPR050129">
    <property type="entry name" value="Zn_alcohol_dh"/>
</dbReference>
<dbReference type="SUPFAM" id="SSF51735">
    <property type="entry name" value="NAD(P)-binding Rossmann-fold domains"/>
    <property type="match status" value="1"/>
</dbReference>
<dbReference type="EMBL" id="RCUX01000006">
    <property type="protein sequence ID" value="RLP75593.1"/>
    <property type="molecule type" value="Genomic_DNA"/>
</dbReference>
<proteinExistence type="inferred from homology"/>
<keyword evidence="4" id="KW-0560">Oxidoreductase</keyword>